<evidence type="ECO:0000256" key="1">
    <source>
        <dbReference type="SAM" id="SignalP"/>
    </source>
</evidence>
<accession>A0ABW4N7Z0</accession>
<sequence length="189" mass="19043">MKKLIALALAATSMLASTAANAATLVDFVINTGINGSNVPGAPTDATITGTFDYEALGAGTTTGVSNFNVLLASNGLNYGNFPGGVTANVTNLTNSTGTLNFFNAGSTIFSFDISNFGAMGTSATTVSNATNFTYGDGTRIGITAGSEGRISVAAAVPEPATWAMMLIGFGAIGATMRRRKQTAVVSFA</sequence>
<dbReference type="EMBL" id="JBHUFC010000001">
    <property type="protein sequence ID" value="MFD1786267.1"/>
    <property type="molecule type" value="Genomic_DNA"/>
</dbReference>
<evidence type="ECO:0000313" key="3">
    <source>
        <dbReference type="EMBL" id="MFD1786267.1"/>
    </source>
</evidence>
<gene>
    <name evidence="3" type="ORF">ACFSC3_01655</name>
</gene>
<dbReference type="Proteomes" id="UP001597283">
    <property type="component" value="Unassembled WGS sequence"/>
</dbReference>
<feature type="chain" id="PRO_5046204530" evidence="1">
    <location>
        <begin position="23"/>
        <end position="189"/>
    </location>
</feature>
<name>A0ABW4N7Z0_9SPHN</name>
<organism evidence="3 4">
    <name type="scientific">Sphingomonas floccifaciens</name>
    <dbReference type="NCBI Taxonomy" id="1844115"/>
    <lineage>
        <taxon>Bacteria</taxon>
        <taxon>Pseudomonadati</taxon>
        <taxon>Pseudomonadota</taxon>
        <taxon>Alphaproteobacteria</taxon>
        <taxon>Sphingomonadales</taxon>
        <taxon>Sphingomonadaceae</taxon>
        <taxon>Sphingomonas</taxon>
    </lineage>
</organism>
<dbReference type="Pfam" id="PF07589">
    <property type="entry name" value="PEP-CTERM"/>
    <property type="match status" value="1"/>
</dbReference>
<feature type="domain" description="Ice-binding protein C-terminal" evidence="2">
    <location>
        <begin position="156"/>
        <end position="180"/>
    </location>
</feature>
<reference evidence="4" key="1">
    <citation type="journal article" date="2019" name="Int. J. Syst. Evol. Microbiol.">
        <title>The Global Catalogue of Microorganisms (GCM) 10K type strain sequencing project: providing services to taxonomists for standard genome sequencing and annotation.</title>
        <authorList>
            <consortium name="The Broad Institute Genomics Platform"/>
            <consortium name="The Broad Institute Genome Sequencing Center for Infectious Disease"/>
            <person name="Wu L."/>
            <person name="Ma J."/>
        </authorList>
    </citation>
    <scope>NUCLEOTIDE SEQUENCE [LARGE SCALE GENOMIC DNA]</scope>
    <source>
        <strain evidence="4">Q85</strain>
    </source>
</reference>
<keyword evidence="1" id="KW-0732">Signal</keyword>
<comment type="caution">
    <text evidence="3">The sequence shown here is derived from an EMBL/GenBank/DDBJ whole genome shotgun (WGS) entry which is preliminary data.</text>
</comment>
<feature type="signal peptide" evidence="1">
    <location>
        <begin position="1"/>
        <end position="22"/>
    </location>
</feature>
<dbReference type="RefSeq" id="WP_380938081.1">
    <property type="nucleotide sequence ID" value="NZ_JBHUFC010000001.1"/>
</dbReference>
<keyword evidence="4" id="KW-1185">Reference proteome</keyword>
<dbReference type="NCBIfam" id="NF035944">
    <property type="entry name" value="PEPxxWA-CTERM"/>
    <property type="match status" value="1"/>
</dbReference>
<dbReference type="NCBIfam" id="TIGR02595">
    <property type="entry name" value="PEP_CTERM"/>
    <property type="match status" value="1"/>
</dbReference>
<proteinExistence type="predicted"/>
<dbReference type="InterPro" id="IPR013424">
    <property type="entry name" value="Ice-binding_C"/>
</dbReference>
<protein>
    <submittedName>
        <fullName evidence="3">PEPxxWA-CTERM sorting domain-containing protein</fullName>
    </submittedName>
</protein>
<evidence type="ECO:0000259" key="2">
    <source>
        <dbReference type="Pfam" id="PF07589"/>
    </source>
</evidence>
<evidence type="ECO:0000313" key="4">
    <source>
        <dbReference type="Proteomes" id="UP001597283"/>
    </source>
</evidence>